<dbReference type="InterPro" id="IPR003169">
    <property type="entry name" value="GYF"/>
</dbReference>
<dbReference type="Proteomes" id="UP000267821">
    <property type="component" value="Unassembled WGS sequence"/>
</dbReference>
<feature type="compositionally biased region" description="Basic and acidic residues" evidence="1">
    <location>
        <begin position="99"/>
        <end position="108"/>
    </location>
</feature>
<dbReference type="PANTHER" id="PTHR13138">
    <property type="entry name" value="PROTEIN LIN1"/>
    <property type="match status" value="1"/>
</dbReference>
<dbReference type="InParanoid" id="A0A3N4LHK8"/>
<keyword evidence="4" id="KW-1185">Reference proteome</keyword>
<feature type="compositionally biased region" description="Acidic residues" evidence="1">
    <location>
        <begin position="156"/>
        <end position="165"/>
    </location>
</feature>
<protein>
    <recommendedName>
        <fullName evidence="2">GYF domain-containing protein</fullName>
    </recommendedName>
</protein>
<proteinExistence type="predicted"/>
<gene>
    <name evidence="3" type="ORF">L211DRAFT_788763</name>
</gene>
<dbReference type="InterPro" id="IPR039905">
    <property type="entry name" value="CD2BP2/Lin1"/>
</dbReference>
<dbReference type="SMART" id="SM00444">
    <property type="entry name" value="GYF"/>
    <property type="match status" value="1"/>
</dbReference>
<dbReference type="InterPro" id="IPR035445">
    <property type="entry name" value="GYF-like_dom_sf"/>
</dbReference>
<dbReference type="FunCoup" id="A0A3N4LHK8">
    <property type="interactions" value="650"/>
</dbReference>
<evidence type="ECO:0000313" key="4">
    <source>
        <dbReference type="Proteomes" id="UP000267821"/>
    </source>
</evidence>
<dbReference type="OrthoDB" id="331341at2759"/>
<dbReference type="Pfam" id="PF02213">
    <property type="entry name" value="GYF"/>
    <property type="match status" value="1"/>
</dbReference>
<feature type="compositionally biased region" description="Acidic residues" evidence="1">
    <location>
        <begin position="119"/>
        <end position="135"/>
    </location>
</feature>
<accession>A0A3N4LHK8</accession>
<dbReference type="SUPFAM" id="SSF55277">
    <property type="entry name" value="GYF domain"/>
    <property type="match status" value="1"/>
</dbReference>
<dbReference type="AlphaFoldDB" id="A0A3N4LHK8"/>
<evidence type="ECO:0000256" key="1">
    <source>
        <dbReference type="SAM" id="MobiDB-lite"/>
    </source>
</evidence>
<feature type="region of interest" description="Disordered" evidence="1">
    <location>
        <begin position="81"/>
        <end position="219"/>
    </location>
</feature>
<dbReference type="EMBL" id="ML121552">
    <property type="protein sequence ID" value="RPB22384.1"/>
    <property type="molecule type" value="Genomic_DNA"/>
</dbReference>
<organism evidence="3 4">
    <name type="scientific">Terfezia boudieri ATCC MYA-4762</name>
    <dbReference type="NCBI Taxonomy" id="1051890"/>
    <lineage>
        <taxon>Eukaryota</taxon>
        <taxon>Fungi</taxon>
        <taxon>Dikarya</taxon>
        <taxon>Ascomycota</taxon>
        <taxon>Pezizomycotina</taxon>
        <taxon>Pezizomycetes</taxon>
        <taxon>Pezizales</taxon>
        <taxon>Pezizaceae</taxon>
        <taxon>Terfezia</taxon>
    </lineage>
</organism>
<evidence type="ECO:0000313" key="3">
    <source>
        <dbReference type="EMBL" id="RPB22384.1"/>
    </source>
</evidence>
<dbReference type="PANTHER" id="PTHR13138:SF3">
    <property type="entry name" value="CD2 ANTIGEN CYTOPLASMIC TAIL-BINDING PROTEIN 2"/>
    <property type="match status" value="1"/>
</dbReference>
<feature type="region of interest" description="Disordered" evidence="1">
    <location>
        <begin position="1"/>
        <end position="62"/>
    </location>
</feature>
<name>A0A3N4LHK8_9PEZI</name>
<evidence type="ECO:0000259" key="2">
    <source>
        <dbReference type="PROSITE" id="PS50829"/>
    </source>
</evidence>
<reference evidence="3 4" key="1">
    <citation type="journal article" date="2018" name="Nat. Ecol. Evol.">
        <title>Pezizomycetes genomes reveal the molecular basis of ectomycorrhizal truffle lifestyle.</title>
        <authorList>
            <person name="Murat C."/>
            <person name="Payen T."/>
            <person name="Noel B."/>
            <person name="Kuo A."/>
            <person name="Morin E."/>
            <person name="Chen J."/>
            <person name="Kohler A."/>
            <person name="Krizsan K."/>
            <person name="Balestrini R."/>
            <person name="Da Silva C."/>
            <person name="Montanini B."/>
            <person name="Hainaut M."/>
            <person name="Levati E."/>
            <person name="Barry K.W."/>
            <person name="Belfiori B."/>
            <person name="Cichocki N."/>
            <person name="Clum A."/>
            <person name="Dockter R.B."/>
            <person name="Fauchery L."/>
            <person name="Guy J."/>
            <person name="Iotti M."/>
            <person name="Le Tacon F."/>
            <person name="Lindquist E.A."/>
            <person name="Lipzen A."/>
            <person name="Malagnac F."/>
            <person name="Mello A."/>
            <person name="Molinier V."/>
            <person name="Miyauchi S."/>
            <person name="Poulain J."/>
            <person name="Riccioni C."/>
            <person name="Rubini A."/>
            <person name="Sitrit Y."/>
            <person name="Splivallo R."/>
            <person name="Traeger S."/>
            <person name="Wang M."/>
            <person name="Zifcakova L."/>
            <person name="Wipf D."/>
            <person name="Zambonelli A."/>
            <person name="Paolocci F."/>
            <person name="Nowrousian M."/>
            <person name="Ottonello S."/>
            <person name="Baldrian P."/>
            <person name="Spatafora J.W."/>
            <person name="Henrissat B."/>
            <person name="Nagy L.G."/>
            <person name="Aury J.M."/>
            <person name="Wincker P."/>
            <person name="Grigoriev I.V."/>
            <person name="Bonfante P."/>
            <person name="Martin F.M."/>
        </authorList>
    </citation>
    <scope>NUCLEOTIDE SEQUENCE [LARGE SCALE GENOMIC DNA]</scope>
    <source>
        <strain evidence="3 4">ATCC MYA-4762</strain>
    </source>
</reference>
<feature type="region of interest" description="Disordered" evidence="1">
    <location>
        <begin position="264"/>
        <end position="284"/>
    </location>
</feature>
<feature type="domain" description="GYF" evidence="2">
    <location>
        <begin position="408"/>
        <end position="464"/>
    </location>
</feature>
<dbReference type="Gene3D" id="3.30.1490.40">
    <property type="match status" value="1"/>
</dbReference>
<sequence>MSRPILNPKRGPTYSPPTKSARLPSYINQNQNQNQHQHQHKKPKFDPRNPSTLLAEDTRSGDVLDDSVLDLDEIGAGERRLKRGAIRIEGYDSDSSNEGYERKVESEGKKRKSGKGGVDNDDDMFGGDGGGDEDGVATGNIAPKKRKNEVRFLQLEEIEGQESDNDAEHVHISQSGGKGKGREGDTSESGSDDEDAEANVAEDVSRLDPELGLGSLKKHAPKLEAFNMRGEMEEGRFDANGNFVRNAADADAVHDSWLEGVSRKEMKKAKEAHEKREEEMRRKARAEDELLTSDMLSTLIMGMETGETVLEALARLGQERKKKVAQAEKEAGVKTAHHLTTAEEQVQKVDKHYKELIEKLTGAADSLLTRGQLEIYDDSREMLMRQYRRETGEAWSLPIGAQRSPRGEVQWEYRWTDGRDGGSVYGPFPGKDMKTWNQHGFFGEGVEFRKVGSDVAWTLVADFD</sequence>
<dbReference type="PROSITE" id="PS50829">
    <property type="entry name" value="GYF"/>
    <property type="match status" value="1"/>
</dbReference>
<dbReference type="GO" id="GO:0005682">
    <property type="term" value="C:U5 snRNP"/>
    <property type="evidence" value="ECO:0007669"/>
    <property type="project" value="InterPro"/>
</dbReference>
<dbReference type="STRING" id="1051890.A0A3N4LHK8"/>